<dbReference type="Proteomes" id="UP000541033">
    <property type="component" value="Unassembled WGS sequence"/>
</dbReference>
<dbReference type="EMBL" id="JAAMOX010000001">
    <property type="protein sequence ID" value="NIH52570.1"/>
    <property type="molecule type" value="Genomic_DNA"/>
</dbReference>
<protein>
    <submittedName>
        <fullName evidence="1">Uncharacterized protein</fullName>
    </submittedName>
</protein>
<sequence>MNRVIRFFPDDGNPWPLWETGTEAYMQTPEALGLSLSLTNELRVWTDFWLEHFSFGWDSPANHQAHLDQAEILSSRLEIELSGIAVVAFEVF</sequence>
<comment type="caution">
    <text evidence="1">The sequence shown here is derived from an EMBL/GenBank/DDBJ whole genome shotgun (WGS) entry which is preliminary data.</text>
</comment>
<proteinExistence type="predicted"/>
<dbReference type="RefSeq" id="WP_167147313.1">
    <property type="nucleotide sequence ID" value="NZ_JAAMOX010000001.1"/>
</dbReference>
<name>A0A7X5TS62_9MICO</name>
<accession>A0A7X5TS62</accession>
<gene>
    <name evidence="1" type="ORF">FHX76_000438</name>
</gene>
<evidence type="ECO:0000313" key="1">
    <source>
        <dbReference type="EMBL" id="NIH52570.1"/>
    </source>
</evidence>
<dbReference type="AlphaFoldDB" id="A0A7X5TS62"/>
<organism evidence="1 2">
    <name type="scientific">Lysinibacter cavernae</name>
    <dbReference type="NCBI Taxonomy" id="1640652"/>
    <lineage>
        <taxon>Bacteria</taxon>
        <taxon>Bacillati</taxon>
        <taxon>Actinomycetota</taxon>
        <taxon>Actinomycetes</taxon>
        <taxon>Micrococcales</taxon>
        <taxon>Microbacteriaceae</taxon>
        <taxon>Lysinibacter</taxon>
    </lineage>
</organism>
<keyword evidence="2" id="KW-1185">Reference proteome</keyword>
<evidence type="ECO:0000313" key="2">
    <source>
        <dbReference type="Proteomes" id="UP000541033"/>
    </source>
</evidence>
<reference evidence="1 2" key="1">
    <citation type="submission" date="2020-02" db="EMBL/GenBank/DDBJ databases">
        <title>Sequencing the genomes of 1000 actinobacteria strains.</title>
        <authorList>
            <person name="Klenk H.-P."/>
        </authorList>
    </citation>
    <scope>NUCLEOTIDE SEQUENCE [LARGE SCALE GENOMIC DNA]</scope>
    <source>
        <strain evidence="1 2">DSM 27960</strain>
    </source>
</reference>